<organism evidence="1 4">
    <name type="scientific">Lacticaseibacillus rhamnosus</name>
    <name type="common">Lactobacillus rhamnosus</name>
    <dbReference type="NCBI Taxonomy" id="47715"/>
    <lineage>
        <taxon>Bacteria</taxon>
        <taxon>Bacillati</taxon>
        <taxon>Bacillota</taxon>
        <taxon>Bacilli</taxon>
        <taxon>Lactobacillales</taxon>
        <taxon>Lactobacillaceae</taxon>
        <taxon>Lacticaseibacillus</taxon>
    </lineage>
</organism>
<reference evidence="1 4" key="2">
    <citation type="submission" date="2020-07" db="EMBL/GenBank/DDBJ databases">
        <title>Organ Donor 1.</title>
        <authorList>
            <person name="Marsh A.J."/>
            <person name="Azcarate-Peril M.A."/>
        </authorList>
    </citation>
    <scope>NUCLEOTIDE SEQUENCE [LARGE SCALE GENOMIC DNA]</scope>
    <source>
        <strain evidence="1 4">AMC0712</strain>
    </source>
</reference>
<dbReference type="RefSeq" id="WP_005692376.1">
    <property type="nucleotide sequence ID" value="NZ_CABFNI010000018.1"/>
</dbReference>
<name>A0A508Z6A3_LACRH</name>
<dbReference type="Proteomes" id="UP000307517">
    <property type="component" value="Unassembled WGS sequence"/>
</dbReference>
<dbReference type="Proteomes" id="UP000552935">
    <property type="component" value="Unassembled WGS sequence"/>
</dbReference>
<sequence length="186" mass="20654">MEFQSKWKRTPKFLALLAIFTTTLFVSLMLTGAKPVNAATKADEITVNSATPKEQAVAKELEKMFVDGDIENLNIDYLIAKYGKDEIQATERFIGISENESRIFPTEHRIVQRDLADIGNCMLGKLGEEIRSMVNVNTIVAYIDKKLWLEAAKAIVAKVAAQGIKRNAAVMATVLAWYAVQCGLGW</sequence>
<evidence type="ECO:0008006" key="5">
    <source>
        <dbReference type="Google" id="ProtNLM"/>
    </source>
</evidence>
<gene>
    <name evidence="2" type="ORF">E6L36_03210</name>
    <name evidence="1" type="ORF">H0N82_10215</name>
</gene>
<proteinExistence type="predicted"/>
<dbReference type="EMBL" id="SSHM01000001">
    <property type="protein sequence ID" value="THC79503.1"/>
    <property type="molecule type" value="Genomic_DNA"/>
</dbReference>
<comment type="caution">
    <text evidence="1">The sequence shown here is derived from an EMBL/GenBank/DDBJ whole genome shotgun (WGS) entry which is preliminary data.</text>
</comment>
<evidence type="ECO:0000313" key="2">
    <source>
        <dbReference type="EMBL" id="THC79503.1"/>
    </source>
</evidence>
<evidence type="ECO:0000313" key="1">
    <source>
        <dbReference type="EMBL" id="NZA05454.1"/>
    </source>
</evidence>
<evidence type="ECO:0000313" key="3">
    <source>
        <dbReference type="Proteomes" id="UP000307517"/>
    </source>
</evidence>
<accession>A0A508Z6A3</accession>
<reference evidence="2 3" key="1">
    <citation type="submission" date="2019-04" db="EMBL/GenBank/DDBJ databases">
        <title>Genome Announcement to Ensure Probiotic Safety of Lactobacillus rhamnosus UBLR-58.</title>
        <authorList>
            <person name="Sulthana A."/>
            <person name="Lakshmi S.G."/>
            <person name="Madempudi R.S."/>
        </authorList>
    </citation>
    <scope>NUCLEOTIDE SEQUENCE [LARGE SCALE GENOMIC DNA]</scope>
    <source>
        <strain evidence="2 3">UBLR-58</strain>
    </source>
</reference>
<dbReference type="EMBL" id="JACCKI010000008">
    <property type="protein sequence ID" value="NZA05454.1"/>
    <property type="molecule type" value="Genomic_DNA"/>
</dbReference>
<dbReference type="AlphaFoldDB" id="A0A508Z6A3"/>
<protein>
    <recommendedName>
        <fullName evidence="5">Streptococcin A-M57</fullName>
    </recommendedName>
</protein>
<evidence type="ECO:0000313" key="4">
    <source>
        <dbReference type="Proteomes" id="UP000552935"/>
    </source>
</evidence>